<evidence type="ECO:0000313" key="6">
    <source>
        <dbReference type="Proteomes" id="UP000838763"/>
    </source>
</evidence>
<dbReference type="OrthoDB" id="187139at2759"/>
<dbReference type="AlphaFoldDB" id="A0A9P1ME68"/>
<dbReference type="InterPro" id="IPR011050">
    <property type="entry name" value="Pectin_lyase_fold/virulence"/>
</dbReference>
<accession>A0A9P1ME68</accession>
<keyword evidence="2" id="KW-0964">Secreted</keyword>
<keyword evidence="4" id="KW-0732">Signal</keyword>
<feature type="signal peptide" evidence="4">
    <location>
        <begin position="1"/>
        <end position="20"/>
    </location>
</feature>
<name>A0A9P1ME68_9PEZI</name>
<evidence type="ECO:0000313" key="5">
    <source>
        <dbReference type="EMBL" id="CAI4220164.1"/>
    </source>
</evidence>
<dbReference type="EMBL" id="CALLCH030000021">
    <property type="protein sequence ID" value="CAI4220164.1"/>
    <property type="molecule type" value="Genomic_DNA"/>
</dbReference>
<feature type="chain" id="PRO_5040174796" description="Pectate lyase superfamily protein domain-containing protein" evidence="4">
    <location>
        <begin position="21"/>
        <end position="212"/>
    </location>
</feature>
<dbReference type="InterPro" id="IPR012334">
    <property type="entry name" value="Pectin_lyas_fold"/>
</dbReference>
<organism evidence="5 6">
    <name type="scientific">Parascedosporium putredinis</name>
    <dbReference type="NCBI Taxonomy" id="1442378"/>
    <lineage>
        <taxon>Eukaryota</taxon>
        <taxon>Fungi</taxon>
        <taxon>Dikarya</taxon>
        <taxon>Ascomycota</taxon>
        <taxon>Pezizomycotina</taxon>
        <taxon>Sordariomycetes</taxon>
        <taxon>Hypocreomycetidae</taxon>
        <taxon>Microascales</taxon>
        <taxon>Microascaceae</taxon>
        <taxon>Parascedosporium</taxon>
    </lineage>
</organism>
<evidence type="ECO:0000256" key="4">
    <source>
        <dbReference type="SAM" id="SignalP"/>
    </source>
</evidence>
<sequence>MRLASALLSLGLLCCPAVLADMVKDGSTCTVTPKSALKTLRSPRPTVQSPRARRGAEVSYEQTGPYPRADPALGLPENWEPRKREPQFGGGGGQASADDDTPAILDAFKQCGQDGHIILEEGDYMIRQVMDTTNLRNVHIDIYGHLEWSGDNIQYWLSNSISVTYAGRSTAWRIGGTNITMLGHGKALFLATGRYGTIRIAIRETRMGAPSA</sequence>
<dbReference type="PANTHER" id="PTHR31736">
    <property type="match status" value="1"/>
</dbReference>
<comment type="caution">
    <text evidence="5">The sequence shown here is derived from an EMBL/GenBank/DDBJ whole genome shotgun (WGS) entry which is preliminary data.</text>
</comment>
<evidence type="ECO:0000256" key="1">
    <source>
        <dbReference type="ARBA" id="ARBA00004613"/>
    </source>
</evidence>
<evidence type="ECO:0000256" key="3">
    <source>
        <dbReference type="SAM" id="MobiDB-lite"/>
    </source>
</evidence>
<dbReference type="Proteomes" id="UP000838763">
    <property type="component" value="Unassembled WGS sequence"/>
</dbReference>
<feature type="region of interest" description="Disordered" evidence="3">
    <location>
        <begin position="40"/>
        <end position="99"/>
    </location>
</feature>
<evidence type="ECO:0008006" key="7">
    <source>
        <dbReference type="Google" id="ProtNLM"/>
    </source>
</evidence>
<dbReference type="PANTHER" id="PTHR31736:SF8">
    <property type="entry name" value="PUTATIVE (AFU_ORTHOLOGUE AFUA_7G06410)-RELATED"/>
    <property type="match status" value="1"/>
</dbReference>
<dbReference type="Gene3D" id="2.160.20.10">
    <property type="entry name" value="Single-stranded right-handed beta-helix, Pectin lyase-like"/>
    <property type="match status" value="1"/>
</dbReference>
<protein>
    <recommendedName>
        <fullName evidence="7">Pectate lyase superfamily protein domain-containing protein</fullName>
    </recommendedName>
</protein>
<dbReference type="SUPFAM" id="SSF51126">
    <property type="entry name" value="Pectin lyase-like"/>
    <property type="match status" value="1"/>
</dbReference>
<proteinExistence type="predicted"/>
<gene>
    <name evidence="5" type="ORF">PPNO1_LOCUS9707</name>
</gene>
<evidence type="ECO:0000256" key="2">
    <source>
        <dbReference type="ARBA" id="ARBA00022525"/>
    </source>
</evidence>
<keyword evidence="6" id="KW-1185">Reference proteome</keyword>
<comment type="subcellular location">
    <subcellularLocation>
        <location evidence="1">Secreted</location>
    </subcellularLocation>
</comment>
<reference evidence="5" key="1">
    <citation type="submission" date="2022-11" db="EMBL/GenBank/DDBJ databases">
        <authorList>
            <person name="Scott C."/>
            <person name="Bruce N."/>
        </authorList>
    </citation>
    <scope>NUCLEOTIDE SEQUENCE</scope>
</reference>
<dbReference type="GO" id="GO:0005576">
    <property type="term" value="C:extracellular region"/>
    <property type="evidence" value="ECO:0007669"/>
    <property type="project" value="UniProtKB-SubCell"/>
</dbReference>